<gene>
    <name evidence="6" type="ORF">KDL28_33355</name>
</gene>
<evidence type="ECO:0000256" key="4">
    <source>
        <dbReference type="ARBA" id="ARBA00023163"/>
    </source>
</evidence>
<dbReference type="EMBL" id="JAGSOV010000073">
    <property type="protein sequence ID" value="MCO1659960.1"/>
    <property type="molecule type" value="Genomic_DNA"/>
</dbReference>
<dbReference type="Gene3D" id="1.10.1660.10">
    <property type="match status" value="1"/>
</dbReference>
<organism evidence="6 7">
    <name type="scientific">Pseudonocardia humida</name>
    <dbReference type="NCBI Taxonomy" id="2800819"/>
    <lineage>
        <taxon>Bacteria</taxon>
        <taxon>Bacillati</taxon>
        <taxon>Actinomycetota</taxon>
        <taxon>Actinomycetes</taxon>
        <taxon>Pseudonocardiales</taxon>
        <taxon>Pseudonocardiaceae</taxon>
        <taxon>Pseudonocardia</taxon>
    </lineage>
</organism>
<dbReference type="SUPFAM" id="SSF46955">
    <property type="entry name" value="Putative DNA-binding domain"/>
    <property type="match status" value="1"/>
</dbReference>
<dbReference type="PROSITE" id="PS50937">
    <property type="entry name" value="HTH_MERR_2"/>
    <property type="match status" value="1"/>
</dbReference>
<dbReference type="InterPro" id="IPR009061">
    <property type="entry name" value="DNA-bd_dom_put_sf"/>
</dbReference>
<dbReference type="Proteomes" id="UP001165283">
    <property type="component" value="Unassembled WGS sequence"/>
</dbReference>
<evidence type="ECO:0000313" key="7">
    <source>
        <dbReference type="Proteomes" id="UP001165283"/>
    </source>
</evidence>
<keyword evidence="7" id="KW-1185">Reference proteome</keyword>
<evidence type="ECO:0000256" key="1">
    <source>
        <dbReference type="ARBA" id="ARBA00022491"/>
    </source>
</evidence>
<keyword evidence="1" id="KW-0678">Repressor</keyword>
<proteinExistence type="predicted"/>
<dbReference type="SMART" id="SM00422">
    <property type="entry name" value="HTH_MERR"/>
    <property type="match status" value="1"/>
</dbReference>
<keyword evidence="4" id="KW-0804">Transcription</keyword>
<evidence type="ECO:0000313" key="6">
    <source>
        <dbReference type="EMBL" id="MCO1659960.1"/>
    </source>
</evidence>
<dbReference type="PANTHER" id="PTHR30204">
    <property type="entry name" value="REDOX-CYCLING DRUG-SENSING TRANSCRIPTIONAL ACTIVATOR SOXR"/>
    <property type="match status" value="1"/>
</dbReference>
<dbReference type="PRINTS" id="PR00040">
    <property type="entry name" value="HTHMERR"/>
</dbReference>
<comment type="caution">
    <text evidence="6">The sequence shown here is derived from an EMBL/GenBank/DDBJ whole genome shotgun (WGS) entry which is preliminary data.</text>
</comment>
<dbReference type="PANTHER" id="PTHR30204:SF69">
    <property type="entry name" value="MERR-FAMILY TRANSCRIPTIONAL REGULATOR"/>
    <property type="match status" value="1"/>
</dbReference>
<evidence type="ECO:0000256" key="2">
    <source>
        <dbReference type="ARBA" id="ARBA00023015"/>
    </source>
</evidence>
<reference evidence="6" key="1">
    <citation type="submission" date="2021-04" db="EMBL/GenBank/DDBJ databases">
        <title>Pseudonocardia sp. nov., isolated from sandy soil of mangrove forest.</title>
        <authorList>
            <person name="Zan Z."/>
            <person name="Huang R."/>
            <person name="Liu W."/>
        </authorList>
    </citation>
    <scope>NUCLEOTIDE SEQUENCE</scope>
    <source>
        <strain evidence="6">S2-4</strain>
    </source>
</reference>
<feature type="domain" description="HTH merR-type" evidence="5">
    <location>
        <begin position="8"/>
        <end position="77"/>
    </location>
</feature>
<keyword evidence="3" id="KW-0238">DNA-binding</keyword>
<name>A0ABT1AAK4_9PSEU</name>
<evidence type="ECO:0000259" key="5">
    <source>
        <dbReference type="PROSITE" id="PS50937"/>
    </source>
</evidence>
<dbReference type="Pfam" id="PF13411">
    <property type="entry name" value="MerR_1"/>
    <property type="match status" value="1"/>
</dbReference>
<dbReference type="InterPro" id="IPR047057">
    <property type="entry name" value="MerR_fam"/>
</dbReference>
<sequence>MVQSQESLLKIGAVARRAGVSVDTVRYYERRRLLPPAQRLPSGYRLYSQAAVDTITLARRLQGLGMTLDEVADALRAHDGGGATCETERWRLDAVLDRTRARLAELTALQGSIETALARCEAGCCELSGTAAGGTNRATS</sequence>
<accession>A0ABT1AAK4</accession>
<evidence type="ECO:0000256" key="3">
    <source>
        <dbReference type="ARBA" id="ARBA00023125"/>
    </source>
</evidence>
<dbReference type="InterPro" id="IPR000551">
    <property type="entry name" value="MerR-type_HTH_dom"/>
</dbReference>
<protein>
    <submittedName>
        <fullName evidence="6">MerR family transcriptional regulator</fullName>
    </submittedName>
</protein>
<dbReference type="RefSeq" id="WP_252445112.1">
    <property type="nucleotide sequence ID" value="NZ_JAGSOV010000073.1"/>
</dbReference>
<keyword evidence="2" id="KW-0805">Transcription regulation</keyword>